<dbReference type="Pfam" id="PF02949">
    <property type="entry name" value="7tm_6"/>
    <property type="match status" value="1"/>
</dbReference>
<organism evidence="10">
    <name type="scientific">Leucinodes orbonalis</name>
    <dbReference type="NCBI Taxonomy" id="711050"/>
    <lineage>
        <taxon>Eukaryota</taxon>
        <taxon>Metazoa</taxon>
        <taxon>Ecdysozoa</taxon>
        <taxon>Arthropoda</taxon>
        <taxon>Hexapoda</taxon>
        <taxon>Insecta</taxon>
        <taxon>Pterygota</taxon>
        <taxon>Neoptera</taxon>
        <taxon>Endopterygota</taxon>
        <taxon>Lepidoptera</taxon>
        <taxon>Glossata</taxon>
        <taxon>Ditrysia</taxon>
        <taxon>Pyraloidea</taxon>
        <taxon>Crambidae</taxon>
        <taxon>Spilomelinae</taxon>
        <taxon>Leucinodes</taxon>
    </lineage>
</organism>
<keyword evidence="6 9" id="KW-0472">Membrane</keyword>
<dbReference type="EMBL" id="OQ970368">
    <property type="protein sequence ID" value="WPO56475.1"/>
    <property type="molecule type" value="mRNA"/>
</dbReference>
<keyword evidence="8" id="KW-0807">Transducer</keyword>
<dbReference type="AlphaFoldDB" id="A0AAU0QMM9"/>
<protein>
    <submittedName>
        <fullName evidence="10">Odorant receptor</fullName>
    </submittedName>
</protein>
<accession>A0AAU0QMM9</accession>
<reference evidence="10" key="1">
    <citation type="submission" date="2023-05" db="EMBL/GenBank/DDBJ databases">
        <authorList>
            <person name="Pathak J."/>
            <person name="Thiruvengadam V."/>
            <person name="Gracy G.R."/>
            <person name="M M."/>
        </authorList>
    </citation>
    <scope>NUCLEOTIDE SEQUENCE</scope>
    <source>
        <tissue evidence="10">Head and antenna</tissue>
    </source>
</reference>
<evidence type="ECO:0000256" key="8">
    <source>
        <dbReference type="ARBA" id="ARBA00023224"/>
    </source>
</evidence>
<dbReference type="PANTHER" id="PTHR21137">
    <property type="entry name" value="ODORANT RECEPTOR"/>
    <property type="match status" value="1"/>
</dbReference>
<feature type="transmembrane region" description="Helical" evidence="9">
    <location>
        <begin position="24"/>
        <end position="46"/>
    </location>
</feature>
<comment type="subcellular location">
    <subcellularLocation>
        <location evidence="1">Membrane</location>
        <topology evidence="1">Multi-pass membrane protein</topology>
    </subcellularLocation>
</comment>
<dbReference type="GO" id="GO:0005886">
    <property type="term" value="C:plasma membrane"/>
    <property type="evidence" value="ECO:0007669"/>
    <property type="project" value="TreeGrafter"/>
</dbReference>
<evidence type="ECO:0000256" key="6">
    <source>
        <dbReference type="ARBA" id="ARBA00023136"/>
    </source>
</evidence>
<dbReference type="PANTHER" id="PTHR21137:SF44">
    <property type="entry name" value="ODORANT RECEPTOR 13A-RELATED"/>
    <property type="match status" value="1"/>
</dbReference>
<evidence type="ECO:0000256" key="7">
    <source>
        <dbReference type="ARBA" id="ARBA00023170"/>
    </source>
</evidence>
<keyword evidence="5 9" id="KW-1133">Transmembrane helix</keyword>
<feature type="transmembrane region" description="Helical" evidence="9">
    <location>
        <begin position="149"/>
        <end position="168"/>
    </location>
</feature>
<evidence type="ECO:0000256" key="3">
    <source>
        <dbReference type="ARBA" id="ARBA00022692"/>
    </source>
</evidence>
<keyword evidence="7 10" id="KW-0675">Receptor</keyword>
<name>A0AAU0QMM9_9NEOP</name>
<keyword evidence="3 9" id="KW-0812">Transmembrane</keyword>
<evidence type="ECO:0000256" key="1">
    <source>
        <dbReference type="ARBA" id="ARBA00004141"/>
    </source>
</evidence>
<dbReference type="GO" id="GO:0004984">
    <property type="term" value="F:olfactory receptor activity"/>
    <property type="evidence" value="ECO:0007669"/>
    <property type="project" value="InterPro"/>
</dbReference>
<dbReference type="InterPro" id="IPR004117">
    <property type="entry name" value="7tm6_olfct_rcpt"/>
</dbReference>
<evidence type="ECO:0000256" key="4">
    <source>
        <dbReference type="ARBA" id="ARBA00022725"/>
    </source>
</evidence>
<dbReference type="GO" id="GO:0005549">
    <property type="term" value="F:odorant binding"/>
    <property type="evidence" value="ECO:0007669"/>
    <property type="project" value="InterPro"/>
</dbReference>
<sequence>MFTDDVIEPLLPFDGWYPFNKVNWYYIALIWESFMTSIVVCIYGFVSMTNSSFTLSLCMELKVLGYSIESIISENNRKNIVKGINKIETNNGIKNNLKNIIKRHQLLAQMASEFNDVTGDPMFLNYVFGSVFITLTIFTATVVDNLYNSLRYFFMFCSLLLEIFFQCLNGQLLSDHSETLTGSIYKADWTYADNDTKIILLILMSRTQKPFQYTANGFLVMNLESFSSVCSMSYQFFNLLYTMYYN</sequence>
<feature type="transmembrane region" description="Helical" evidence="9">
    <location>
        <begin position="123"/>
        <end position="143"/>
    </location>
</feature>
<keyword evidence="2" id="KW-0716">Sensory transduction</keyword>
<evidence type="ECO:0000256" key="9">
    <source>
        <dbReference type="SAM" id="Phobius"/>
    </source>
</evidence>
<evidence type="ECO:0000313" key="10">
    <source>
        <dbReference type="EMBL" id="WPO56475.1"/>
    </source>
</evidence>
<evidence type="ECO:0000256" key="2">
    <source>
        <dbReference type="ARBA" id="ARBA00022606"/>
    </source>
</evidence>
<keyword evidence="4" id="KW-0552">Olfaction</keyword>
<dbReference type="GO" id="GO:0007165">
    <property type="term" value="P:signal transduction"/>
    <property type="evidence" value="ECO:0007669"/>
    <property type="project" value="UniProtKB-KW"/>
</dbReference>
<evidence type="ECO:0000256" key="5">
    <source>
        <dbReference type="ARBA" id="ARBA00022989"/>
    </source>
</evidence>
<proteinExistence type="evidence at transcript level"/>